<dbReference type="EMBL" id="BAABHA010000004">
    <property type="protein sequence ID" value="GAA4380072.1"/>
    <property type="molecule type" value="Genomic_DNA"/>
</dbReference>
<dbReference type="InterPro" id="IPR006050">
    <property type="entry name" value="DNA_photolyase_N"/>
</dbReference>
<keyword evidence="3 6" id="KW-0285">Flavoprotein</keyword>
<comment type="caution">
    <text evidence="8">The sequence shown here is derived from an EMBL/GenBank/DDBJ whole genome shotgun (WGS) entry which is preliminary data.</text>
</comment>
<gene>
    <name evidence="8" type="ORF">GCM10023186_18060</name>
</gene>
<keyword evidence="4 6" id="KW-0274">FAD</keyword>
<dbReference type="SUPFAM" id="SSF48173">
    <property type="entry name" value="Cryptochrome/photolyase FAD-binding domain"/>
    <property type="match status" value="1"/>
</dbReference>
<dbReference type="InterPro" id="IPR018394">
    <property type="entry name" value="DNA_photolyase_1_CS_C"/>
</dbReference>
<dbReference type="InterPro" id="IPR036134">
    <property type="entry name" value="Crypto/Photolyase_FAD-like_sf"/>
</dbReference>
<comment type="cofactor">
    <cofactor evidence="2">
        <name>FAD</name>
        <dbReference type="ChEBI" id="CHEBI:57692"/>
    </cofactor>
</comment>
<dbReference type="Pfam" id="PF00875">
    <property type="entry name" value="DNA_photolyase"/>
    <property type="match status" value="1"/>
</dbReference>
<reference evidence="9" key="1">
    <citation type="journal article" date="2019" name="Int. J. Syst. Evol. Microbiol.">
        <title>The Global Catalogue of Microorganisms (GCM) 10K type strain sequencing project: providing services to taxonomists for standard genome sequencing and annotation.</title>
        <authorList>
            <consortium name="The Broad Institute Genomics Platform"/>
            <consortium name="The Broad Institute Genome Sequencing Center for Infectious Disease"/>
            <person name="Wu L."/>
            <person name="Ma J."/>
        </authorList>
    </citation>
    <scope>NUCLEOTIDE SEQUENCE [LARGE SCALE GENOMIC DNA]</scope>
    <source>
        <strain evidence="9">JCM 17924</strain>
    </source>
</reference>
<dbReference type="RefSeq" id="WP_345223424.1">
    <property type="nucleotide sequence ID" value="NZ_BAABHA010000004.1"/>
</dbReference>
<dbReference type="Pfam" id="PF03441">
    <property type="entry name" value="FAD_binding_7"/>
    <property type="match status" value="1"/>
</dbReference>
<evidence type="ECO:0000256" key="1">
    <source>
        <dbReference type="ARBA" id="ARBA00001932"/>
    </source>
</evidence>
<dbReference type="InterPro" id="IPR014729">
    <property type="entry name" value="Rossmann-like_a/b/a_fold"/>
</dbReference>
<evidence type="ECO:0000256" key="3">
    <source>
        <dbReference type="ARBA" id="ARBA00022630"/>
    </source>
</evidence>
<evidence type="ECO:0000256" key="4">
    <source>
        <dbReference type="ARBA" id="ARBA00022827"/>
    </source>
</evidence>
<keyword evidence="5 6" id="KW-0157">Chromophore</keyword>
<evidence type="ECO:0000313" key="8">
    <source>
        <dbReference type="EMBL" id="GAA4380072.1"/>
    </source>
</evidence>
<evidence type="ECO:0000256" key="6">
    <source>
        <dbReference type="RuleBase" id="RU004182"/>
    </source>
</evidence>
<comment type="cofactor">
    <cofactor evidence="1">
        <name>(6R)-5,10-methylene-5,6,7,8-tetrahydrofolate</name>
        <dbReference type="ChEBI" id="CHEBI:15636"/>
    </cofactor>
</comment>
<evidence type="ECO:0000256" key="5">
    <source>
        <dbReference type="ARBA" id="ARBA00022991"/>
    </source>
</evidence>
<sequence>MKIALFWHRRDLRQHDNAGLAAALQSGLPVAPLFIYDSDILDYVPRPHDARLTFIYDHVEQLAVQTEQTGGVFLAHYGKPVSIFRQLLAKYEIGAVFTNEDYEPYATQRDTEVAQLLAEHTIPFTAVKDQVIFAKNEVLAKSGKPHKSFGPYRDAWLAALLPDMLHPFPSSELFTQEHLAQLPDVPARPTLEDMGFERFEQQVPVAELPPESLVRTYHETRNFPGMVNSSTRRSVHLRFGTLSVRELMRQAQKLNPKLLAELVWRDYFMTLLWHYPFTAHESFEPRLREVPYRNNEEEFQRWCDGQTGYPLVDAGMRELNETGFIHNRARIAVAGFLTKHLLIDWRLGERYFADKLLDYDLALNVGNWQWVAGTGVVAAPWFRVYSPENQLQSYDPNLEYVRRWVPEYGTNAYVAPVVDHKFARTRAIDTFRAAYRAAAQPS</sequence>
<name>A0ABP8IYA3_9BACT</name>
<comment type="similarity">
    <text evidence="6">Belongs to the DNA photolyase family.</text>
</comment>
<dbReference type="Gene3D" id="1.10.579.10">
    <property type="entry name" value="DNA Cyclobutane Dipyrimidine Photolyase, subunit A, domain 3"/>
    <property type="match status" value="1"/>
</dbReference>
<protein>
    <submittedName>
        <fullName evidence="8">Deoxyribodipyrimidine photo-lyase</fullName>
    </submittedName>
</protein>
<dbReference type="PROSITE" id="PS51645">
    <property type="entry name" value="PHR_CRY_ALPHA_BETA"/>
    <property type="match status" value="1"/>
</dbReference>
<feature type="domain" description="Photolyase/cryptochrome alpha/beta" evidence="7">
    <location>
        <begin position="2"/>
        <end position="132"/>
    </location>
</feature>
<evidence type="ECO:0000256" key="2">
    <source>
        <dbReference type="ARBA" id="ARBA00001974"/>
    </source>
</evidence>
<evidence type="ECO:0000313" key="9">
    <source>
        <dbReference type="Proteomes" id="UP001500454"/>
    </source>
</evidence>
<dbReference type="Gene3D" id="1.25.40.80">
    <property type="match status" value="1"/>
</dbReference>
<dbReference type="Proteomes" id="UP001500454">
    <property type="component" value="Unassembled WGS sequence"/>
</dbReference>
<proteinExistence type="inferred from homology"/>
<dbReference type="PANTHER" id="PTHR11455:SF9">
    <property type="entry name" value="CRYPTOCHROME CIRCADIAN CLOCK 5 ISOFORM X1"/>
    <property type="match status" value="1"/>
</dbReference>
<dbReference type="SUPFAM" id="SSF52425">
    <property type="entry name" value="Cryptochrome/photolyase, N-terminal domain"/>
    <property type="match status" value="1"/>
</dbReference>
<dbReference type="PRINTS" id="PR00147">
    <property type="entry name" value="DNAPHOTLYASE"/>
</dbReference>
<organism evidence="8 9">
    <name type="scientific">Hymenobacter koreensis</name>
    <dbReference type="NCBI Taxonomy" id="1084523"/>
    <lineage>
        <taxon>Bacteria</taxon>
        <taxon>Pseudomonadati</taxon>
        <taxon>Bacteroidota</taxon>
        <taxon>Cytophagia</taxon>
        <taxon>Cytophagales</taxon>
        <taxon>Hymenobacteraceae</taxon>
        <taxon>Hymenobacter</taxon>
    </lineage>
</organism>
<dbReference type="PROSITE" id="PS00394">
    <property type="entry name" value="DNA_PHOTOLYASES_1_1"/>
    <property type="match status" value="1"/>
</dbReference>
<dbReference type="Gene3D" id="3.40.50.620">
    <property type="entry name" value="HUPs"/>
    <property type="match status" value="1"/>
</dbReference>
<dbReference type="InterPro" id="IPR036155">
    <property type="entry name" value="Crypto/Photolyase_N_sf"/>
</dbReference>
<evidence type="ECO:0000259" key="7">
    <source>
        <dbReference type="PROSITE" id="PS51645"/>
    </source>
</evidence>
<dbReference type="InterPro" id="IPR002081">
    <property type="entry name" value="Cryptochrome/DNA_photolyase_1"/>
</dbReference>
<keyword evidence="9" id="KW-1185">Reference proteome</keyword>
<accession>A0ABP8IYA3</accession>
<dbReference type="InterPro" id="IPR005101">
    <property type="entry name" value="Cryptochr/Photolyase_FAD-bd"/>
</dbReference>
<dbReference type="PANTHER" id="PTHR11455">
    <property type="entry name" value="CRYPTOCHROME"/>
    <property type="match status" value="1"/>
</dbReference>